<evidence type="ECO:0000256" key="2">
    <source>
        <dbReference type="ARBA" id="ARBA00009749"/>
    </source>
</evidence>
<gene>
    <name evidence="11" type="ORF">H312_01615</name>
</gene>
<evidence type="ECO:0000313" key="11">
    <source>
        <dbReference type="EMBL" id="KCZ80960.1"/>
    </source>
</evidence>
<dbReference type="VEuPathDB" id="MicrosporidiaDB:H312_01615"/>
<evidence type="ECO:0000256" key="1">
    <source>
        <dbReference type="ARBA" id="ARBA00004141"/>
    </source>
</evidence>
<organism evidence="11 12">
    <name type="scientific">Anncaliia algerae PRA339</name>
    <dbReference type="NCBI Taxonomy" id="1288291"/>
    <lineage>
        <taxon>Eukaryota</taxon>
        <taxon>Fungi</taxon>
        <taxon>Fungi incertae sedis</taxon>
        <taxon>Microsporidia</taxon>
        <taxon>Tubulinosematoidea</taxon>
        <taxon>Tubulinosematidae</taxon>
        <taxon>Anncaliia</taxon>
    </lineage>
</organism>
<evidence type="ECO:0000256" key="7">
    <source>
        <dbReference type="ARBA" id="ARBA00023065"/>
    </source>
</evidence>
<evidence type="ECO:0000256" key="4">
    <source>
        <dbReference type="ARBA" id="ARBA00022692"/>
    </source>
</evidence>
<evidence type="ECO:0000256" key="6">
    <source>
        <dbReference type="ARBA" id="ARBA00022989"/>
    </source>
</evidence>
<evidence type="ECO:0000259" key="10">
    <source>
        <dbReference type="Pfam" id="PF01769"/>
    </source>
</evidence>
<feature type="transmembrane region" description="Helical" evidence="9">
    <location>
        <begin position="85"/>
        <end position="110"/>
    </location>
</feature>
<dbReference type="PANTHER" id="PTHR16228:SF7">
    <property type="entry name" value="SLC41A_MGTE INTEGRAL MEMBRANE DOMAIN-CONTAINING PROTEIN"/>
    <property type="match status" value="1"/>
</dbReference>
<feature type="transmembrane region" description="Helical" evidence="9">
    <location>
        <begin position="353"/>
        <end position="381"/>
    </location>
</feature>
<keyword evidence="7" id="KW-0406">Ion transport</keyword>
<keyword evidence="8 9" id="KW-0472">Membrane</keyword>
<dbReference type="HOGENOM" id="CLU_059050_0_0_1"/>
<dbReference type="Gene3D" id="1.10.357.20">
    <property type="entry name" value="SLC41 divalent cation transporters, integral membrane domain"/>
    <property type="match status" value="1"/>
</dbReference>
<feature type="transmembrane region" description="Helical" evidence="9">
    <location>
        <begin position="226"/>
        <end position="244"/>
    </location>
</feature>
<feature type="transmembrane region" description="Helical" evidence="9">
    <location>
        <begin position="317"/>
        <end position="341"/>
    </location>
</feature>
<dbReference type="InterPro" id="IPR045349">
    <property type="entry name" value="SLC41A1-3"/>
</dbReference>
<keyword evidence="5" id="KW-0460">Magnesium</keyword>
<dbReference type="OrthoDB" id="666972at2759"/>
<accession>A0A059F1B6</accession>
<dbReference type="Proteomes" id="UP000030655">
    <property type="component" value="Unassembled WGS sequence"/>
</dbReference>
<feature type="domain" description="SLC41A/MgtE integral membrane" evidence="10">
    <location>
        <begin position="52"/>
        <end position="176"/>
    </location>
</feature>
<dbReference type="EMBL" id="KK365155">
    <property type="protein sequence ID" value="KCZ80960.1"/>
    <property type="molecule type" value="Genomic_DNA"/>
</dbReference>
<feature type="transmembrane region" description="Helical" evidence="9">
    <location>
        <begin position="291"/>
        <end position="311"/>
    </location>
</feature>
<sequence length="387" mass="43607">MKKFIFSKSLLKQSLPTLLFSLLSLSLAGKWLDESLSESLYVKYPLMLISSCILTFKGNIELILAMHLSTLSQSRNLDLSKYHRFAFDNSCLVITQSVFIGLMIGILGGIKNFLSKDVDINIIIKIMASVLVSCFFSTVCILLIMVVSIKLSLLFNIDPDHIVLPGISSFGDFFGVRTCTYFIKYFHFATPQISAIVILLILLITIIPFYFSLVSKKIIPQQTIEVLLLTYLLSASAGYILDFFSKNFKILAIYEPVFCGMCCSTVLIYLNKRVTSIENRAEMNNQKVFSTLLLISFSLGAIYMIFFLFFINKFLLSFFLLFVALFTLNIFILLYFIKLIIDSNSIANPNIGVFAIPLISSLSDFTGVLMSIFIILCVSLLQVSFLD</sequence>
<keyword evidence="12" id="KW-1185">Reference proteome</keyword>
<dbReference type="SUPFAM" id="SSF161093">
    <property type="entry name" value="MgtE membrane domain-like"/>
    <property type="match status" value="2"/>
</dbReference>
<comment type="subcellular location">
    <subcellularLocation>
        <location evidence="1">Membrane</location>
        <topology evidence="1">Multi-pass membrane protein</topology>
    </subcellularLocation>
</comment>
<reference evidence="11 12" key="2">
    <citation type="submission" date="2014-03" db="EMBL/GenBank/DDBJ databases">
        <title>The Genome Sequence of Anncaliia algerae insect isolate PRA339.</title>
        <authorList>
            <consortium name="The Broad Institute Genome Sequencing Platform"/>
            <consortium name="The Broad Institute Genome Sequencing Center for Infectious Disease"/>
            <person name="Cuomo C."/>
            <person name="Becnel J."/>
            <person name="Sanscrainte N."/>
            <person name="Walker B."/>
            <person name="Young S.K."/>
            <person name="Zeng Q."/>
            <person name="Gargeya S."/>
            <person name="Fitzgerald M."/>
            <person name="Haas B."/>
            <person name="Abouelleil A."/>
            <person name="Alvarado L."/>
            <person name="Arachchi H.M."/>
            <person name="Berlin A.M."/>
            <person name="Chapman S.B."/>
            <person name="Dewar J."/>
            <person name="Goldberg J."/>
            <person name="Griggs A."/>
            <person name="Gujja S."/>
            <person name="Hansen M."/>
            <person name="Howarth C."/>
            <person name="Imamovic A."/>
            <person name="Larimer J."/>
            <person name="McCowan C."/>
            <person name="Murphy C."/>
            <person name="Neiman D."/>
            <person name="Pearson M."/>
            <person name="Priest M."/>
            <person name="Roberts A."/>
            <person name="Saif S."/>
            <person name="Shea T."/>
            <person name="Sisk P."/>
            <person name="Sykes S."/>
            <person name="Wortman J."/>
            <person name="Nusbaum C."/>
            <person name="Birren B."/>
        </authorList>
    </citation>
    <scope>NUCLEOTIDE SEQUENCE [LARGE SCALE GENOMIC DNA]</scope>
    <source>
        <strain evidence="11 12">PRA339</strain>
    </source>
</reference>
<evidence type="ECO:0000256" key="5">
    <source>
        <dbReference type="ARBA" id="ARBA00022842"/>
    </source>
</evidence>
<dbReference type="GO" id="GO:0008324">
    <property type="term" value="F:monoatomic cation transmembrane transporter activity"/>
    <property type="evidence" value="ECO:0007669"/>
    <property type="project" value="InterPro"/>
</dbReference>
<feature type="transmembrane region" description="Helical" evidence="9">
    <location>
        <begin position="195"/>
        <end position="214"/>
    </location>
</feature>
<evidence type="ECO:0000256" key="3">
    <source>
        <dbReference type="ARBA" id="ARBA00022448"/>
    </source>
</evidence>
<keyword evidence="4 9" id="KW-0812">Transmembrane</keyword>
<feature type="transmembrane region" description="Helical" evidence="9">
    <location>
        <begin position="250"/>
        <end position="270"/>
    </location>
</feature>
<dbReference type="GO" id="GO:0016020">
    <property type="term" value="C:membrane"/>
    <property type="evidence" value="ECO:0007669"/>
    <property type="project" value="UniProtKB-SubCell"/>
</dbReference>
<feature type="transmembrane region" description="Helical" evidence="9">
    <location>
        <begin position="122"/>
        <end position="149"/>
    </location>
</feature>
<name>A0A059F1B6_9MICR</name>
<keyword evidence="3" id="KW-0813">Transport</keyword>
<dbReference type="AlphaFoldDB" id="A0A059F1B6"/>
<dbReference type="Pfam" id="PF01769">
    <property type="entry name" value="MgtE"/>
    <property type="match status" value="1"/>
</dbReference>
<comment type="similarity">
    <text evidence="2">Belongs to the SLC41A transporter family.</text>
</comment>
<evidence type="ECO:0000256" key="8">
    <source>
        <dbReference type="ARBA" id="ARBA00023136"/>
    </source>
</evidence>
<proteinExistence type="inferred from homology"/>
<protein>
    <recommendedName>
        <fullName evidence="10">SLC41A/MgtE integral membrane domain-containing protein</fullName>
    </recommendedName>
</protein>
<evidence type="ECO:0000313" key="12">
    <source>
        <dbReference type="Proteomes" id="UP000030655"/>
    </source>
</evidence>
<keyword evidence="6 9" id="KW-1133">Transmembrane helix</keyword>
<dbReference type="PANTHER" id="PTHR16228">
    <property type="entry name" value="DIVALENT CATION TRANSPORTER SOLUTE CARRIER FAMILY 41"/>
    <property type="match status" value="1"/>
</dbReference>
<dbReference type="InterPro" id="IPR006667">
    <property type="entry name" value="SLC41_membr_dom"/>
</dbReference>
<dbReference type="InterPro" id="IPR036739">
    <property type="entry name" value="SLC41_membr_dom_sf"/>
</dbReference>
<evidence type="ECO:0000256" key="9">
    <source>
        <dbReference type="SAM" id="Phobius"/>
    </source>
</evidence>
<reference evidence="12" key="1">
    <citation type="submission" date="2013-02" db="EMBL/GenBank/DDBJ databases">
        <authorList>
            <consortium name="The Broad Institute Genome Sequencing Platform"/>
            <person name="Cuomo C."/>
            <person name="Becnel J."/>
            <person name="Sanscrainte N."/>
            <person name="Walker B."/>
            <person name="Young S.K."/>
            <person name="Zeng Q."/>
            <person name="Gargeya S."/>
            <person name="Fitzgerald M."/>
            <person name="Haas B."/>
            <person name="Abouelleil A."/>
            <person name="Alvarado L."/>
            <person name="Arachchi H.M."/>
            <person name="Berlin A.M."/>
            <person name="Chapman S.B."/>
            <person name="Dewar J."/>
            <person name="Goldberg J."/>
            <person name="Griggs A."/>
            <person name="Gujja S."/>
            <person name="Hansen M."/>
            <person name="Howarth C."/>
            <person name="Imamovic A."/>
            <person name="Larimer J."/>
            <person name="McCowan C."/>
            <person name="Murphy C."/>
            <person name="Neiman D."/>
            <person name="Pearson M."/>
            <person name="Priest M."/>
            <person name="Roberts A."/>
            <person name="Saif S."/>
            <person name="Shea T."/>
            <person name="Sisk P."/>
            <person name="Sykes S."/>
            <person name="Wortman J."/>
            <person name="Nusbaum C."/>
            <person name="Birren B."/>
        </authorList>
    </citation>
    <scope>NUCLEOTIDE SEQUENCE [LARGE SCALE GENOMIC DNA]</scope>
    <source>
        <strain evidence="12">PRA339</strain>
    </source>
</reference>